<proteinExistence type="predicted"/>
<keyword evidence="1" id="KW-1133">Transmembrane helix</keyword>
<organism evidence="2">
    <name type="scientific">Pseudomonas marincola</name>
    <dbReference type="NCBI Taxonomy" id="437900"/>
    <lineage>
        <taxon>Bacteria</taxon>
        <taxon>Pseudomonadati</taxon>
        <taxon>Pseudomonadota</taxon>
        <taxon>Gammaproteobacteria</taxon>
        <taxon>Pseudomonadales</taxon>
        <taxon>Pseudomonadaceae</taxon>
        <taxon>Pseudomonas</taxon>
    </lineage>
</organism>
<keyword evidence="1" id="KW-0812">Transmembrane</keyword>
<evidence type="ECO:0000313" key="2">
    <source>
        <dbReference type="EMBL" id="VEV96463.1"/>
    </source>
</evidence>
<name>A0A653E1V3_9PSED</name>
<feature type="transmembrane region" description="Helical" evidence="1">
    <location>
        <begin position="76"/>
        <end position="95"/>
    </location>
</feature>
<keyword evidence="1" id="KW-0472">Membrane</keyword>
<protein>
    <submittedName>
        <fullName evidence="2">Uncharacterized protein</fullName>
    </submittedName>
</protein>
<sequence length="97" mass="10614">MLEVFKRCALACCECFDCVLQAVVNVILDKHTLGLADGFFNSMQLLSDIDAGPMIFDHGDDAAQMALRSLQPFDDIAMTLVLVAVFVIAHALSLMHQ</sequence>
<accession>A0A653E1V3</accession>
<dbReference type="AlphaFoldDB" id="A0A653E1V3"/>
<dbReference type="EMBL" id="LR215729">
    <property type="protein sequence ID" value="VEV96463.1"/>
    <property type="molecule type" value="Genomic_DNA"/>
</dbReference>
<evidence type="ECO:0000256" key="1">
    <source>
        <dbReference type="SAM" id="Phobius"/>
    </source>
</evidence>
<gene>
    <name evidence="2" type="ORF">PMYSY11_1416</name>
</gene>
<reference evidence="2" key="1">
    <citation type="submission" date="2019-02" db="EMBL/GenBank/DDBJ databases">
        <authorList>
            <consortium name="Genoscope - CEA"/>
            <person name="William W."/>
        </authorList>
    </citation>
    <scope>NUCLEOTIDE SEQUENCE [LARGE SCALE GENOMIC DNA]</scope>
    <source>
        <strain evidence="2">YSy11</strain>
    </source>
</reference>